<dbReference type="OrthoDB" id="7852677at2"/>
<keyword evidence="4" id="KW-1185">Reference proteome</keyword>
<name>A0A4P8EKJ7_9RHOB</name>
<keyword evidence="1" id="KW-0472">Membrane</keyword>
<feature type="transmembrane region" description="Helical" evidence="1">
    <location>
        <begin position="9"/>
        <end position="31"/>
    </location>
</feature>
<proteinExistence type="predicted"/>
<feature type="transmembrane region" description="Helical" evidence="1">
    <location>
        <begin position="117"/>
        <end position="138"/>
    </location>
</feature>
<evidence type="ECO:0000313" key="3">
    <source>
        <dbReference type="EMBL" id="QCO57558.1"/>
    </source>
</evidence>
<dbReference type="RefSeq" id="WP_137195352.1">
    <property type="nucleotide sequence ID" value="NZ_CP039965.1"/>
</dbReference>
<organism evidence="3 4">
    <name type="scientific">Pseudorhodobacter turbinis</name>
    <dbReference type="NCBI Taxonomy" id="2500533"/>
    <lineage>
        <taxon>Bacteria</taxon>
        <taxon>Pseudomonadati</taxon>
        <taxon>Pseudomonadota</taxon>
        <taxon>Alphaproteobacteria</taxon>
        <taxon>Rhodobacterales</taxon>
        <taxon>Paracoccaceae</taxon>
        <taxon>Pseudorhodobacter</taxon>
    </lineage>
</organism>
<evidence type="ECO:0000256" key="1">
    <source>
        <dbReference type="SAM" id="Phobius"/>
    </source>
</evidence>
<dbReference type="AlphaFoldDB" id="A0A4P8EKJ7"/>
<gene>
    <name evidence="3" type="ORF">EOK75_17790</name>
</gene>
<sequence>MTRETLDRLVLGGFIVLAVLLYISTASYTGIAQKTSAVYVRFLAISFGGLSAVQLLFSLRAAASDEPLDLFGRAARFFGLVAALILFAVSFESLGFFIPAAVFIPAVAWMLGYRNPVVIGLSTGAVLLGVYLIFIRVLSVNLPGPAFF</sequence>
<dbReference type="KEGG" id="pseb:EOK75_17790"/>
<keyword evidence="1" id="KW-0812">Transmembrane</keyword>
<reference evidence="3 4" key="1">
    <citation type="submission" date="2019-05" db="EMBL/GenBank/DDBJ databases">
        <title>Pseudorhodobacter turbinis sp. nov., isolated from the gut of the Korean turban shell.</title>
        <authorList>
            <person name="Jeong Y.-S."/>
            <person name="Kang W.-R."/>
            <person name="Bae J.-W."/>
        </authorList>
    </citation>
    <scope>NUCLEOTIDE SEQUENCE [LARGE SCALE GENOMIC DNA]</scope>
    <source>
        <strain evidence="3 4">S12M18</strain>
        <plasmid evidence="3 4">unnamed1</plasmid>
    </source>
</reference>
<dbReference type="Pfam" id="PF07331">
    <property type="entry name" value="TctB"/>
    <property type="match status" value="1"/>
</dbReference>
<feature type="transmembrane region" description="Helical" evidence="1">
    <location>
        <begin position="37"/>
        <end position="57"/>
    </location>
</feature>
<feature type="domain" description="DUF1468" evidence="2">
    <location>
        <begin position="13"/>
        <end position="143"/>
    </location>
</feature>
<dbReference type="EMBL" id="CP039965">
    <property type="protein sequence ID" value="QCO57558.1"/>
    <property type="molecule type" value="Genomic_DNA"/>
</dbReference>
<geneLocation type="plasmid" evidence="3 4">
    <name>unnamed1</name>
</geneLocation>
<keyword evidence="1" id="KW-1133">Transmembrane helix</keyword>
<evidence type="ECO:0000259" key="2">
    <source>
        <dbReference type="Pfam" id="PF07331"/>
    </source>
</evidence>
<feature type="transmembrane region" description="Helical" evidence="1">
    <location>
        <begin position="78"/>
        <end position="111"/>
    </location>
</feature>
<keyword evidence="3" id="KW-0614">Plasmid</keyword>
<accession>A0A4P8EKJ7</accession>
<dbReference type="Proteomes" id="UP000298631">
    <property type="component" value="Plasmid unnamed1"/>
</dbReference>
<evidence type="ECO:0000313" key="4">
    <source>
        <dbReference type="Proteomes" id="UP000298631"/>
    </source>
</evidence>
<protein>
    <submittedName>
        <fullName evidence="3">Tripartite tricarboxylate transporter TctB family protein</fullName>
    </submittedName>
</protein>
<dbReference type="InterPro" id="IPR009936">
    <property type="entry name" value="DUF1468"/>
</dbReference>